<dbReference type="SUPFAM" id="SSF52540">
    <property type="entry name" value="P-loop containing nucleoside triphosphate hydrolases"/>
    <property type="match status" value="1"/>
</dbReference>
<keyword evidence="5" id="KW-0802">TPR repeat</keyword>
<feature type="domain" description="OmpR/PhoB-type" evidence="8">
    <location>
        <begin position="1"/>
        <end position="98"/>
    </location>
</feature>
<dbReference type="InterPro" id="IPR036388">
    <property type="entry name" value="WH-like_DNA-bd_sf"/>
</dbReference>
<dbReference type="Pfam" id="PF03704">
    <property type="entry name" value="BTAD"/>
    <property type="match status" value="1"/>
</dbReference>
<dbReference type="InterPro" id="IPR019734">
    <property type="entry name" value="TPR_rpt"/>
</dbReference>
<feature type="repeat" description="TPR" evidence="5">
    <location>
        <begin position="835"/>
        <end position="868"/>
    </location>
</feature>
<dbReference type="SUPFAM" id="SSF48452">
    <property type="entry name" value="TPR-like"/>
    <property type="match status" value="3"/>
</dbReference>
<dbReference type="SMART" id="SM00862">
    <property type="entry name" value="Trans_reg_C"/>
    <property type="match status" value="1"/>
</dbReference>
<keyword evidence="4" id="KW-0804">Transcription</keyword>
<dbReference type="PANTHER" id="PTHR35807:SF1">
    <property type="entry name" value="TRANSCRIPTIONAL REGULATOR REDD"/>
    <property type="match status" value="1"/>
</dbReference>
<comment type="similarity">
    <text evidence="1">Belongs to the AfsR/DnrI/RedD regulatory family.</text>
</comment>
<evidence type="ECO:0000259" key="8">
    <source>
        <dbReference type="PROSITE" id="PS51755"/>
    </source>
</evidence>
<keyword evidence="10" id="KW-1185">Reference proteome</keyword>
<dbReference type="SMART" id="SM01043">
    <property type="entry name" value="BTAD"/>
    <property type="match status" value="1"/>
</dbReference>
<keyword evidence="2" id="KW-0805">Transcription regulation</keyword>
<dbReference type="InterPro" id="IPR051677">
    <property type="entry name" value="AfsR-DnrI-RedD_regulator"/>
</dbReference>
<proteinExistence type="inferred from homology"/>
<dbReference type="PRINTS" id="PR00364">
    <property type="entry name" value="DISEASERSIST"/>
</dbReference>
<name>A0ABY8WJ33_9ACTN</name>
<dbReference type="SUPFAM" id="SSF46894">
    <property type="entry name" value="C-terminal effector domain of the bipartite response regulators"/>
    <property type="match status" value="1"/>
</dbReference>
<evidence type="ECO:0000313" key="10">
    <source>
        <dbReference type="Proteomes" id="UP001240150"/>
    </source>
</evidence>
<dbReference type="PROSITE" id="PS51755">
    <property type="entry name" value="OMPR_PHOB"/>
    <property type="match status" value="1"/>
</dbReference>
<feature type="region of interest" description="Disordered" evidence="7">
    <location>
        <begin position="627"/>
        <end position="646"/>
    </location>
</feature>
<dbReference type="Pfam" id="PF13424">
    <property type="entry name" value="TPR_12"/>
    <property type="match status" value="1"/>
</dbReference>
<organism evidence="9 10">
    <name type="scientific">Actinoplanes oblitus</name>
    <dbReference type="NCBI Taxonomy" id="3040509"/>
    <lineage>
        <taxon>Bacteria</taxon>
        <taxon>Bacillati</taxon>
        <taxon>Actinomycetota</taxon>
        <taxon>Actinomycetes</taxon>
        <taxon>Micromonosporales</taxon>
        <taxon>Micromonosporaceae</taxon>
        <taxon>Actinoplanes</taxon>
    </lineage>
</organism>
<dbReference type="CDD" id="cd15831">
    <property type="entry name" value="BTAD"/>
    <property type="match status" value="1"/>
</dbReference>
<dbReference type="PROSITE" id="PS50005">
    <property type="entry name" value="TPR"/>
    <property type="match status" value="1"/>
</dbReference>
<dbReference type="SMART" id="SM00028">
    <property type="entry name" value="TPR"/>
    <property type="match status" value="5"/>
</dbReference>
<gene>
    <name evidence="9" type="ORF">ACTOB_001443</name>
</gene>
<dbReference type="InterPro" id="IPR011990">
    <property type="entry name" value="TPR-like_helical_dom_sf"/>
</dbReference>
<dbReference type="InterPro" id="IPR005158">
    <property type="entry name" value="BTAD"/>
</dbReference>
<dbReference type="EMBL" id="CP126980">
    <property type="protein sequence ID" value="WIM97886.1"/>
    <property type="molecule type" value="Genomic_DNA"/>
</dbReference>
<evidence type="ECO:0000256" key="5">
    <source>
        <dbReference type="PROSITE-ProRule" id="PRU00339"/>
    </source>
</evidence>
<dbReference type="InterPro" id="IPR027417">
    <property type="entry name" value="P-loop_NTPase"/>
</dbReference>
<evidence type="ECO:0000313" key="9">
    <source>
        <dbReference type="EMBL" id="WIM97886.1"/>
    </source>
</evidence>
<evidence type="ECO:0000256" key="2">
    <source>
        <dbReference type="ARBA" id="ARBA00023015"/>
    </source>
</evidence>
<reference evidence="9 10" key="1">
    <citation type="submission" date="2023-06" db="EMBL/GenBank/DDBJ databases">
        <authorList>
            <person name="Yushchuk O."/>
            <person name="Binda E."/>
            <person name="Ruckert-Reed C."/>
            <person name="Fedorenko V."/>
            <person name="Kalinowski J."/>
            <person name="Marinelli F."/>
        </authorList>
    </citation>
    <scope>NUCLEOTIDE SEQUENCE [LARGE SCALE GENOMIC DNA]</scope>
    <source>
        <strain evidence="9 10">NRRL 3884</strain>
    </source>
</reference>
<dbReference type="Gene3D" id="3.40.50.300">
    <property type="entry name" value="P-loop containing nucleotide triphosphate hydrolases"/>
    <property type="match status" value="1"/>
</dbReference>
<evidence type="ECO:0000256" key="4">
    <source>
        <dbReference type="ARBA" id="ARBA00023163"/>
    </source>
</evidence>
<evidence type="ECO:0000256" key="7">
    <source>
        <dbReference type="SAM" id="MobiDB-lite"/>
    </source>
</evidence>
<evidence type="ECO:0000256" key="3">
    <source>
        <dbReference type="ARBA" id="ARBA00023125"/>
    </source>
</evidence>
<dbReference type="RefSeq" id="WP_284919280.1">
    <property type="nucleotide sequence ID" value="NZ_CP126980.1"/>
</dbReference>
<dbReference type="InterPro" id="IPR001867">
    <property type="entry name" value="OmpR/PhoB-type_DNA-bd"/>
</dbReference>
<evidence type="ECO:0000256" key="1">
    <source>
        <dbReference type="ARBA" id="ARBA00005820"/>
    </source>
</evidence>
<accession>A0ABY8WJ33</accession>
<dbReference type="Pfam" id="PF00486">
    <property type="entry name" value="Trans_reg_C"/>
    <property type="match status" value="1"/>
</dbReference>
<dbReference type="InterPro" id="IPR016032">
    <property type="entry name" value="Sig_transdc_resp-reg_C-effctor"/>
</dbReference>
<dbReference type="Gene3D" id="1.10.10.10">
    <property type="entry name" value="Winged helix-like DNA-binding domain superfamily/Winged helix DNA-binding domain"/>
    <property type="match status" value="1"/>
</dbReference>
<dbReference type="PANTHER" id="PTHR35807">
    <property type="entry name" value="TRANSCRIPTIONAL REGULATOR REDD-RELATED"/>
    <property type="match status" value="1"/>
</dbReference>
<evidence type="ECO:0000256" key="6">
    <source>
        <dbReference type="PROSITE-ProRule" id="PRU01091"/>
    </source>
</evidence>
<keyword evidence="3 6" id="KW-0238">DNA-binding</keyword>
<dbReference type="Proteomes" id="UP001240150">
    <property type="component" value="Chromosome"/>
</dbReference>
<feature type="DNA-binding region" description="OmpR/PhoB-type" evidence="6">
    <location>
        <begin position="1"/>
        <end position="98"/>
    </location>
</feature>
<dbReference type="Gene3D" id="1.25.40.10">
    <property type="entry name" value="Tetratricopeptide repeat domain"/>
    <property type="match status" value="2"/>
</dbReference>
<protein>
    <submittedName>
        <fullName evidence="9">BTAD domain-containing putative transcriptional regulator</fullName>
    </submittedName>
</protein>
<sequence>MDVRLLGEVQLLAAGRQLDTGTPRQQAVLAALAVEPGRPVPIATLVDRVWGDDPPAEARNVLYSHISRIRGLLRTAVVFGDDDPGRLDRRHAGYVLDIDPERVDLHRFGRLTDLGRDPDRPAADRAAALAQALSLWRGAPLAALTGDWAAGVRQTWQQRRLDTVVAWARAELWLGRTDAVIEAVPPLIAEYPLAEPLEALLMEALHLAGRDAEAMDRYAAVRTRLAEALGADPGPALRALHEAILRGEAPGGARTPPGRAVTVPAQLPPDVYGFAGRTAQLRELDAVRAATPARPVAIDGMAGIGKTTLAVHWAHRAARHFPGGQLYVNLRGFDATGDPVTPAEAVRGFLDALDVPPERVPAGLAARVGLFRSLLAGRRVLILLDNARDAEQVRPLLPGAPGCLAVVTSRNRLAGLVTTAGAHPLALGLPPAGEARDLLAYRIGGRRVAAEPGAADEIVTRCGRLPLALAVVATRAAVAPEVPLAALAGELREAQGGLAEFTDPDLESNVRAVFSWSYRQLSPAAAQLFRRLAGHPGPDLGAPAAAALAGAPVAAVRPVLDELTRAHLLERAAGRYTLHDLLRAYATELAGTLDPEPDRAATRRRVLAYYLHSAYAADLLLNPLRDEPAAGPPPLPAGTTPERPAGQPEALAWFGAEYHVMLAALRGGADDETVWQLAWVLTRYLSYHGRWHDSIEALSAALDAAGRLGEPAKAAFAHRYLGCAYLRLRRLDEADGHLTEALRLYREAGDIVGRAHTHRHQAWLLEVRGRYREALRHAEQAVELFTAAGHRAGRGRGLNAIGWFHAMLGDYAEAVTVCRAALRLQSAAGDRFGQAETWDSLGYASQRLGRHREAIDAYRTAVALYQEFDDRYNEADSTASLGDAYHAAGDVAAARDAWRSAAGLFDLIDHPGAAAVRARADT</sequence>